<feature type="compositionally biased region" description="Acidic residues" evidence="1">
    <location>
        <begin position="340"/>
        <end position="353"/>
    </location>
</feature>
<sequence length="400" mass="44614">MLKKEMKQDEYREEDDNCKDEEYDEYGEYEDDEEEYSTTDDDNEEEDEEEHSSSNHPTSQKFAIPSLFSLVRGKNKSSNNTTSQTTSHTNQLDQSSASHSKKNDNNNSKGAMSNLTSNNLTNSNKEIHPSTTTAAAIVNNHASASVRSNTAPSTSKLDEHSEISNTSKSSNLATNNNVTTNLPPSSSQLPTILRTSMIPVSSTQQQNVAQNTAASEPQQQPQHHTPAAHPSEPQKTMFQENISQFRRSTNHSSSYSTTSSLSSIDDYVINSMVGTNHSNRNVLKQAAKTIPQKGNTPSPLFVSNLSSSYEYSMKLMELERQQSNNPIKRIMNMKYGEYSLSDDEDEETSDEDSIYGKGHGVSAADDKVYRVAESHQSRYIPSDDESLMFDEEADDDDFDF</sequence>
<feature type="region of interest" description="Disordered" evidence="1">
    <location>
        <begin position="201"/>
        <end position="232"/>
    </location>
</feature>
<feature type="region of interest" description="Disordered" evidence="1">
    <location>
        <begin position="1"/>
        <end position="131"/>
    </location>
</feature>
<feature type="compositionally biased region" description="Low complexity" evidence="1">
    <location>
        <begin position="201"/>
        <end position="230"/>
    </location>
</feature>
<feature type="compositionally biased region" description="Basic and acidic residues" evidence="1">
    <location>
        <begin position="1"/>
        <end position="10"/>
    </location>
</feature>
<reference evidence="2 3" key="1">
    <citation type="journal article" date="2018" name="BMC Genomics">
        <title>The genome of Naegleria lovaniensis, the basis for a comparative approach to unravel pathogenicity factors of the human pathogenic amoeba N. fowleri.</title>
        <authorList>
            <person name="Liechti N."/>
            <person name="Schurch N."/>
            <person name="Bruggmann R."/>
            <person name="Wittwer M."/>
        </authorList>
    </citation>
    <scope>NUCLEOTIDE SEQUENCE [LARGE SCALE GENOMIC DNA]</scope>
    <source>
        <strain evidence="2 3">ATCC 30569</strain>
    </source>
</reference>
<feature type="compositionally biased region" description="Acidic residues" evidence="1">
    <location>
        <begin position="11"/>
        <end position="50"/>
    </location>
</feature>
<organism evidence="2 3">
    <name type="scientific">Naegleria lovaniensis</name>
    <name type="common">Amoeba</name>
    <dbReference type="NCBI Taxonomy" id="51637"/>
    <lineage>
        <taxon>Eukaryota</taxon>
        <taxon>Discoba</taxon>
        <taxon>Heterolobosea</taxon>
        <taxon>Tetramitia</taxon>
        <taxon>Eutetramitia</taxon>
        <taxon>Vahlkampfiidae</taxon>
        <taxon>Naegleria</taxon>
    </lineage>
</organism>
<feature type="compositionally biased region" description="Low complexity" evidence="1">
    <location>
        <begin position="76"/>
        <end position="98"/>
    </location>
</feature>
<feature type="region of interest" description="Disordered" evidence="1">
    <location>
        <begin position="340"/>
        <end position="360"/>
    </location>
</feature>
<feature type="compositionally biased region" description="Polar residues" evidence="1">
    <location>
        <begin position="143"/>
        <end position="155"/>
    </location>
</feature>
<feature type="region of interest" description="Disordered" evidence="1">
    <location>
        <begin position="143"/>
        <end position="189"/>
    </location>
</feature>
<dbReference type="EMBL" id="PYSW02000031">
    <property type="protein sequence ID" value="KAG2378696.1"/>
    <property type="molecule type" value="Genomic_DNA"/>
</dbReference>
<accession>A0AA88GLJ0</accession>
<feature type="compositionally biased region" description="Acidic residues" evidence="1">
    <location>
        <begin position="382"/>
        <end position="400"/>
    </location>
</feature>
<keyword evidence="3" id="KW-1185">Reference proteome</keyword>
<feature type="compositionally biased region" description="Low complexity" evidence="1">
    <location>
        <begin position="105"/>
        <end position="124"/>
    </location>
</feature>
<feature type="region of interest" description="Disordered" evidence="1">
    <location>
        <begin position="375"/>
        <end position="400"/>
    </location>
</feature>
<dbReference type="GeneID" id="68100298"/>
<evidence type="ECO:0000256" key="1">
    <source>
        <dbReference type="SAM" id="MobiDB-lite"/>
    </source>
</evidence>
<proteinExistence type="predicted"/>
<evidence type="ECO:0000313" key="3">
    <source>
        <dbReference type="Proteomes" id="UP000816034"/>
    </source>
</evidence>
<comment type="caution">
    <text evidence="2">The sequence shown here is derived from an EMBL/GenBank/DDBJ whole genome shotgun (WGS) entry which is preliminary data.</text>
</comment>
<gene>
    <name evidence="2" type="ORF">C9374_007844</name>
</gene>
<evidence type="ECO:0000313" key="2">
    <source>
        <dbReference type="EMBL" id="KAG2378696.1"/>
    </source>
</evidence>
<protein>
    <submittedName>
        <fullName evidence="2">Uncharacterized protein</fullName>
    </submittedName>
</protein>
<dbReference type="RefSeq" id="XP_044545958.1">
    <property type="nucleotide sequence ID" value="XM_044697854.1"/>
</dbReference>
<dbReference type="AlphaFoldDB" id="A0AA88GLJ0"/>
<name>A0AA88GLJ0_NAELO</name>
<feature type="compositionally biased region" description="Low complexity" evidence="1">
    <location>
        <begin position="169"/>
        <end position="187"/>
    </location>
</feature>
<dbReference type="Proteomes" id="UP000816034">
    <property type="component" value="Unassembled WGS sequence"/>
</dbReference>